<keyword evidence="1" id="KW-1133">Transmembrane helix</keyword>
<sequence length="71" mass="7752">MHKYFLLSLFISMEVVILGLVVLCVAVKFFYVASLKLVLCLAVCDAGVFLALIVSLMRRVGSDSVSSMSSF</sequence>
<name>E2DHV9_ARCSE</name>
<reference evidence="2" key="1">
    <citation type="journal article" date="2011" name="BMC Genomics">
        <title>Mitochondrial genomes and Doubly Uniparental Inheritance: new insights from Musculista senhousia sex-linked mitochondrial DNAs (Bivalvia Mytilidae).</title>
        <authorList>
            <person name="Passamonti M."/>
            <person name="Ricci A."/>
            <person name="Milani L."/>
            <person name="Ghiselli F."/>
        </authorList>
    </citation>
    <scope>NUCLEOTIDE SEQUENCE</scope>
</reference>
<accession>E2DHV9</accession>
<keyword evidence="1" id="KW-0812">Transmembrane</keyword>
<keyword evidence="2" id="KW-0496">Mitochondrion</keyword>
<feature type="transmembrane region" description="Helical" evidence="1">
    <location>
        <begin position="37"/>
        <end position="57"/>
    </location>
</feature>
<protein>
    <submittedName>
        <fullName evidence="2">NADH dehydrogenase subunit 4L</fullName>
    </submittedName>
</protein>
<dbReference type="Gene3D" id="1.10.287.3510">
    <property type="match status" value="1"/>
</dbReference>
<proteinExistence type="predicted"/>
<geneLocation type="mitochondrion" evidence="2"/>
<evidence type="ECO:0000256" key="1">
    <source>
        <dbReference type="SAM" id="Phobius"/>
    </source>
</evidence>
<evidence type="ECO:0000313" key="2">
    <source>
        <dbReference type="EMBL" id="ACY00220.1"/>
    </source>
</evidence>
<dbReference type="EMBL" id="GU001953">
    <property type="protein sequence ID" value="ACY00220.1"/>
    <property type="molecule type" value="Genomic_DNA"/>
</dbReference>
<organism evidence="2">
    <name type="scientific">Arcuatula senhousia</name>
    <name type="common">Asian date mussel</name>
    <name type="synonym">Musculista senhousia</name>
    <dbReference type="NCBI Taxonomy" id="1954227"/>
    <lineage>
        <taxon>Eukaryota</taxon>
        <taxon>Metazoa</taxon>
        <taxon>Spiralia</taxon>
        <taxon>Lophotrochozoa</taxon>
        <taxon>Mollusca</taxon>
        <taxon>Bivalvia</taxon>
        <taxon>Autobranchia</taxon>
        <taxon>Pteriomorphia</taxon>
        <taxon>Mytilida</taxon>
        <taxon>Mytiloidea</taxon>
        <taxon>Mytilidae</taxon>
        <taxon>Arcuatulinae</taxon>
        <taxon>Arcuatula</taxon>
    </lineage>
</organism>
<keyword evidence="1" id="KW-0472">Membrane</keyword>
<gene>
    <name evidence="2" type="primary">ND4L</name>
</gene>
<feature type="transmembrane region" description="Helical" evidence="1">
    <location>
        <begin position="6"/>
        <end position="30"/>
    </location>
</feature>
<dbReference type="AlphaFoldDB" id="E2DHV9"/>